<dbReference type="KEGG" id="ffu:CLAFUR5_07675"/>
<proteinExistence type="predicted"/>
<dbReference type="Proteomes" id="UP000756132">
    <property type="component" value="Chromosome 6"/>
</dbReference>
<sequence>MSKPTQASALVAAKVFAIPELLELILLGAVPEESDNDELSEPALILFRAFRVNQSFKATIEGSAKLQRLMWLQTANAPNQSIKRSASPALWLLAQLRMDLDTVDNGSMRRSQPERLTFYAEIALFDQDVEYEDTQYNALQEDYNTFKQRFGAPEASWRNMLVASGSACDSVAVQVTVHMGFCDEQRHPVFKDSVVISWEFVADEKIDAIWRQYSRLMEALKAKEEGILLMAARRWEAREQDKSRISDWTDDLE</sequence>
<keyword evidence="2" id="KW-1185">Reference proteome</keyword>
<name>A0A9Q8PB41_PASFU</name>
<protein>
    <submittedName>
        <fullName evidence="1">Uncharacterized protein</fullName>
    </submittedName>
</protein>
<dbReference type="EMBL" id="CP090168">
    <property type="protein sequence ID" value="UJO19185.1"/>
    <property type="molecule type" value="Genomic_DNA"/>
</dbReference>
<evidence type="ECO:0000313" key="1">
    <source>
        <dbReference type="EMBL" id="UJO19185.1"/>
    </source>
</evidence>
<dbReference type="OrthoDB" id="3646781at2759"/>
<dbReference type="GeneID" id="71987553"/>
<dbReference type="RefSeq" id="XP_047763551.1">
    <property type="nucleotide sequence ID" value="XM_047906823.1"/>
</dbReference>
<gene>
    <name evidence="1" type="ORF">CLAFUR5_07675</name>
</gene>
<organism evidence="1 2">
    <name type="scientific">Passalora fulva</name>
    <name type="common">Tomato leaf mold</name>
    <name type="synonym">Cladosporium fulvum</name>
    <dbReference type="NCBI Taxonomy" id="5499"/>
    <lineage>
        <taxon>Eukaryota</taxon>
        <taxon>Fungi</taxon>
        <taxon>Dikarya</taxon>
        <taxon>Ascomycota</taxon>
        <taxon>Pezizomycotina</taxon>
        <taxon>Dothideomycetes</taxon>
        <taxon>Dothideomycetidae</taxon>
        <taxon>Mycosphaerellales</taxon>
        <taxon>Mycosphaerellaceae</taxon>
        <taxon>Fulvia</taxon>
    </lineage>
</organism>
<evidence type="ECO:0000313" key="2">
    <source>
        <dbReference type="Proteomes" id="UP000756132"/>
    </source>
</evidence>
<reference evidence="1" key="2">
    <citation type="journal article" date="2022" name="Microb. Genom.">
        <title>A chromosome-scale genome assembly of the tomato pathogen Cladosporium fulvum reveals a compartmentalized genome architecture and the presence of a dispensable chromosome.</title>
        <authorList>
            <person name="Zaccaron A.Z."/>
            <person name="Chen L.H."/>
            <person name="Samaras A."/>
            <person name="Stergiopoulos I."/>
        </authorList>
    </citation>
    <scope>NUCLEOTIDE SEQUENCE</scope>
    <source>
        <strain evidence="1">Race5_Kim</strain>
    </source>
</reference>
<accession>A0A9Q8PB41</accession>
<reference evidence="1" key="1">
    <citation type="submission" date="2021-12" db="EMBL/GenBank/DDBJ databases">
        <authorList>
            <person name="Zaccaron A."/>
            <person name="Stergiopoulos I."/>
        </authorList>
    </citation>
    <scope>NUCLEOTIDE SEQUENCE</scope>
    <source>
        <strain evidence="1">Race5_Kim</strain>
    </source>
</reference>
<dbReference type="AlphaFoldDB" id="A0A9Q8PB41"/>